<proteinExistence type="predicted"/>
<keyword evidence="3" id="KW-1185">Reference proteome</keyword>
<evidence type="ECO:0000313" key="2">
    <source>
        <dbReference type="EMBL" id="TRM58925.1"/>
    </source>
</evidence>
<sequence>MASSAGLTRSRSADMRRVAAVSAGGLPSIPDETNTRTVSLRGSETTTRTMRGPDGSCKLQRSASFVELGDVSDDGRRRLTCQETKDLFRRMVKKNHNRI</sequence>
<organism evidence="2 3">
    <name type="scientific">Schizophyllum amplum</name>
    <dbReference type="NCBI Taxonomy" id="97359"/>
    <lineage>
        <taxon>Eukaryota</taxon>
        <taxon>Fungi</taxon>
        <taxon>Dikarya</taxon>
        <taxon>Basidiomycota</taxon>
        <taxon>Agaricomycotina</taxon>
        <taxon>Agaricomycetes</taxon>
        <taxon>Agaricomycetidae</taxon>
        <taxon>Agaricales</taxon>
        <taxon>Schizophyllaceae</taxon>
        <taxon>Schizophyllum</taxon>
    </lineage>
</organism>
<evidence type="ECO:0000256" key="1">
    <source>
        <dbReference type="SAM" id="MobiDB-lite"/>
    </source>
</evidence>
<dbReference type="OrthoDB" id="10354332at2759"/>
<gene>
    <name evidence="2" type="ORF">BD626DRAFT_510143</name>
</gene>
<feature type="region of interest" description="Disordered" evidence="1">
    <location>
        <begin position="23"/>
        <end position="57"/>
    </location>
</feature>
<evidence type="ECO:0000313" key="3">
    <source>
        <dbReference type="Proteomes" id="UP000320762"/>
    </source>
</evidence>
<dbReference type="EMBL" id="VDMD01000032">
    <property type="protein sequence ID" value="TRM58925.1"/>
    <property type="molecule type" value="Genomic_DNA"/>
</dbReference>
<feature type="compositionally biased region" description="Polar residues" evidence="1">
    <location>
        <begin position="31"/>
        <end position="49"/>
    </location>
</feature>
<reference evidence="2 3" key="1">
    <citation type="journal article" date="2019" name="New Phytol.">
        <title>Comparative genomics reveals unique wood-decay strategies and fruiting body development in the Schizophyllaceae.</title>
        <authorList>
            <person name="Almasi E."/>
            <person name="Sahu N."/>
            <person name="Krizsan K."/>
            <person name="Balint B."/>
            <person name="Kovacs G.M."/>
            <person name="Kiss B."/>
            <person name="Cseklye J."/>
            <person name="Drula E."/>
            <person name="Henrissat B."/>
            <person name="Nagy I."/>
            <person name="Chovatia M."/>
            <person name="Adam C."/>
            <person name="LaButti K."/>
            <person name="Lipzen A."/>
            <person name="Riley R."/>
            <person name="Grigoriev I.V."/>
            <person name="Nagy L.G."/>
        </authorList>
    </citation>
    <scope>NUCLEOTIDE SEQUENCE [LARGE SCALE GENOMIC DNA]</scope>
    <source>
        <strain evidence="2 3">NL-1724</strain>
    </source>
</reference>
<comment type="caution">
    <text evidence="2">The sequence shown here is derived from an EMBL/GenBank/DDBJ whole genome shotgun (WGS) entry which is preliminary data.</text>
</comment>
<protein>
    <submittedName>
        <fullName evidence="2">Uncharacterized protein</fullName>
    </submittedName>
</protein>
<dbReference type="AlphaFoldDB" id="A0A550C296"/>
<dbReference type="Proteomes" id="UP000320762">
    <property type="component" value="Unassembled WGS sequence"/>
</dbReference>
<accession>A0A550C296</accession>
<name>A0A550C296_9AGAR</name>